<reference evidence="1" key="1">
    <citation type="submission" date="2021-03" db="EMBL/GenBank/DDBJ databases">
        <authorList>
            <person name="Palmer J.M."/>
        </authorList>
    </citation>
    <scope>NUCLEOTIDE SEQUENCE</scope>
    <source>
        <strain evidence="1">ARV_011</strain>
    </source>
</reference>
<organism evidence="1 2">
    <name type="scientific">Scheffersomyces spartinae</name>
    <dbReference type="NCBI Taxonomy" id="45513"/>
    <lineage>
        <taxon>Eukaryota</taxon>
        <taxon>Fungi</taxon>
        <taxon>Dikarya</taxon>
        <taxon>Ascomycota</taxon>
        <taxon>Saccharomycotina</taxon>
        <taxon>Pichiomycetes</taxon>
        <taxon>Debaryomycetaceae</taxon>
        <taxon>Scheffersomyces</taxon>
    </lineage>
</organism>
<sequence>MVIDESGRTILRLERLNRRPSSGDGTNELWRNHWKVFSVVENKWIASISLAKLGKSGRIEWLGETPDGLMQNNNSISTGNRWLHKWHGWTKLRSQLLFRRFSNEMESDKLVADATISLFVAARIKGDIYEVELPRDGGLIQAHGNKFLLWKHPTDARIGKNKENTSFTIAEILAQGKSGYDITIDVSLIDISTALLISVIANFRSCK</sequence>
<name>A0A9P7VCV0_9ASCO</name>
<dbReference type="AlphaFoldDB" id="A0A9P7VCV0"/>
<comment type="caution">
    <text evidence="1">The sequence shown here is derived from an EMBL/GenBank/DDBJ whole genome shotgun (WGS) entry which is preliminary data.</text>
</comment>
<evidence type="ECO:0000313" key="2">
    <source>
        <dbReference type="Proteomes" id="UP000790833"/>
    </source>
</evidence>
<dbReference type="RefSeq" id="XP_043051030.1">
    <property type="nucleotide sequence ID" value="XM_043193978.1"/>
</dbReference>
<dbReference type="Proteomes" id="UP000790833">
    <property type="component" value="Unassembled WGS sequence"/>
</dbReference>
<keyword evidence="2" id="KW-1185">Reference proteome</keyword>
<evidence type="ECO:0000313" key="1">
    <source>
        <dbReference type="EMBL" id="KAG7195485.1"/>
    </source>
</evidence>
<protein>
    <submittedName>
        <fullName evidence="1">Uncharacterized protein</fullName>
    </submittedName>
</protein>
<gene>
    <name evidence="1" type="ORF">KQ657_003248</name>
</gene>
<dbReference type="EMBL" id="JAHMUF010000003">
    <property type="protein sequence ID" value="KAG7195485.1"/>
    <property type="molecule type" value="Genomic_DNA"/>
</dbReference>
<proteinExistence type="predicted"/>
<dbReference type="GeneID" id="66116622"/>
<accession>A0A9P7VCV0</accession>